<proteinExistence type="inferred from homology"/>
<accession>A0ABX0BX88</accession>
<dbReference type="EMBL" id="JAAGNC010000089">
    <property type="protein sequence ID" value="NEC57401.1"/>
    <property type="molecule type" value="Genomic_DNA"/>
</dbReference>
<dbReference type="Pfam" id="PF14011">
    <property type="entry name" value="ESX-1_EspG"/>
    <property type="match status" value="1"/>
</dbReference>
<comment type="caution">
    <text evidence="5">The sequence shown here is derived from an EMBL/GenBank/DDBJ whole genome shotgun (WGS) entry which is preliminary data.</text>
</comment>
<comment type="similarity">
    <text evidence="2">Belongs to the EspG family.</text>
</comment>
<dbReference type="InterPro" id="IPR025734">
    <property type="entry name" value="EspG"/>
</dbReference>
<evidence type="ECO:0000256" key="1">
    <source>
        <dbReference type="ARBA" id="ARBA00004496"/>
    </source>
</evidence>
<comment type="subcellular location">
    <subcellularLocation>
        <location evidence="1">Cytoplasm</location>
    </subcellularLocation>
</comment>
<keyword evidence="6" id="KW-1185">Reference proteome</keyword>
<sequence length="260" mass="28315">MPVMLVDEPVTVPRVALARAWEWERIGAAHPVLGVVEWWLEDDAAATFDDLMRQVLAEPGFYDLRRQRLTGDFRDVLWGISTADAECYRLSGARDGRTSAALAVLAGREGLLITVEDETATLVRIPAGRLCRAVVDTLPDVRPAMIGEIRVPRAEYETGSVSESYDLDTTSDYTAPDPAEQMRTLMAASRSAVHQFYVASRANGKRSSSYPLSAVDTVDHGRVLAMLQNGADSEDIISCGPGSADYIAATLDATMRGLHD</sequence>
<keyword evidence="4" id="KW-0143">Chaperone</keyword>
<organism evidence="5 6">
    <name type="scientific">Amycolatopsis rubida</name>
    <dbReference type="NCBI Taxonomy" id="112413"/>
    <lineage>
        <taxon>Bacteria</taxon>
        <taxon>Bacillati</taxon>
        <taxon>Actinomycetota</taxon>
        <taxon>Actinomycetes</taxon>
        <taxon>Pseudonocardiales</taxon>
        <taxon>Pseudonocardiaceae</taxon>
        <taxon>Amycolatopsis</taxon>
    </lineage>
</organism>
<keyword evidence="3" id="KW-0963">Cytoplasm</keyword>
<protein>
    <submittedName>
        <fullName evidence="5">ESX secretion-associated protein EspG</fullName>
    </submittedName>
</protein>
<gene>
    <name evidence="5" type="ORF">G3I59_17815</name>
</gene>
<evidence type="ECO:0000256" key="4">
    <source>
        <dbReference type="ARBA" id="ARBA00023186"/>
    </source>
</evidence>
<evidence type="ECO:0000313" key="6">
    <source>
        <dbReference type="Proteomes" id="UP000470404"/>
    </source>
</evidence>
<evidence type="ECO:0000313" key="5">
    <source>
        <dbReference type="EMBL" id="NEC57401.1"/>
    </source>
</evidence>
<name>A0ABX0BX88_9PSEU</name>
<evidence type="ECO:0000256" key="2">
    <source>
        <dbReference type="ARBA" id="ARBA00006411"/>
    </source>
</evidence>
<evidence type="ECO:0000256" key="3">
    <source>
        <dbReference type="ARBA" id="ARBA00022490"/>
    </source>
</evidence>
<reference evidence="5 6" key="1">
    <citation type="submission" date="2020-01" db="EMBL/GenBank/DDBJ databases">
        <title>Insect and environment-associated Actinomycetes.</title>
        <authorList>
            <person name="Currrie C."/>
            <person name="Chevrette M."/>
            <person name="Carlson C."/>
            <person name="Stubbendieck R."/>
            <person name="Wendt-Pienkowski E."/>
        </authorList>
    </citation>
    <scope>NUCLEOTIDE SEQUENCE [LARGE SCALE GENOMIC DNA]</scope>
    <source>
        <strain evidence="5 6">SID8386</strain>
    </source>
</reference>
<dbReference type="Proteomes" id="UP000470404">
    <property type="component" value="Unassembled WGS sequence"/>
</dbReference>